<dbReference type="OrthoDB" id="6144264at2759"/>
<dbReference type="STRING" id="70667.A0A183T044"/>
<dbReference type="GO" id="GO:0004190">
    <property type="term" value="F:aspartic-type endopeptidase activity"/>
    <property type="evidence" value="ECO:0007669"/>
    <property type="project" value="InterPro"/>
</dbReference>
<dbReference type="PROSITE" id="PS00141">
    <property type="entry name" value="ASP_PROTEASE"/>
    <property type="match status" value="1"/>
</dbReference>
<dbReference type="GO" id="GO:0006508">
    <property type="term" value="P:proteolysis"/>
    <property type="evidence" value="ECO:0007669"/>
    <property type="project" value="InterPro"/>
</dbReference>
<evidence type="ECO:0000313" key="4">
    <source>
        <dbReference type="WBParaSite" id="SSLN_0001020601-mRNA-1"/>
    </source>
</evidence>
<dbReference type="AlphaFoldDB" id="A0A183T044"/>
<name>A0A183T044_SCHSO</name>
<feature type="compositionally biased region" description="Pro residues" evidence="1">
    <location>
        <begin position="195"/>
        <end position="208"/>
    </location>
</feature>
<organism evidence="4">
    <name type="scientific">Schistocephalus solidus</name>
    <name type="common">Tapeworm</name>
    <dbReference type="NCBI Taxonomy" id="70667"/>
    <lineage>
        <taxon>Eukaryota</taxon>
        <taxon>Metazoa</taxon>
        <taxon>Spiralia</taxon>
        <taxon>Lophotrochozoa</taxon>
        <taxon>Platyhelminthes</taxon>
        <taxon>Cestoda</taxon>
        <taxon>Eucestoda</taxon>
        <taxon>Diphyllobothriidea</taxon>
        <taxon>Diphyllobothriidae</taxon>
        <taxon>Schistocephalus</taxon>
    </lineage>
</organism>
<reference evidence="4" key="1">
    <citation type="submission" date="2016-06" db="UniProtKB">
        <authorList>
            <consortium name="WormBaseParasite"/>
        </authorList>
    </citation>
    <scope>IDENTIFICATION</scope>
</reference>
<dbReference type="EMBL" id="UYSU01035487">
    <property type="protein sequence ID" value="VDL96227.1"/>
    <property type="molecule type" value="Genomic_DNA"/>
</dbReference>
<dbReference type="InterPro" id="IPR001969">
    <property type="entry name" value="Aspartic_peptidase_AS"/>
</dbReference>
<accession>A0A183T044</accession>
<feature type="region of interest" description="Disordered" evidence="1">
    <location>
        <begin position="195"/>
        <end position="217"/>
    </location>
</feature>
<dbReference type="WBParaSite" id="SSLN_0001020601-mRNA-1">
    <property type="protein sequence ID" value="SSLN_0001020601-mRNA-1"/>
    <property type="gene ID" value="SSLN_0001020601"/>
</dbReference>
<keyword evidence="3" id="KW-1185">Reference proteome</keyword>
<reference evidence="2 3" key="2">
    <citation type="submission" date="2018-11" db="EMBL/GenBank/DDBJ databases">
        <authorList>
            <consortium name="Pathogen Informatics"/>
        </authorList>
    </citation>
    <scope>NUCLEOTIDE SEQUENCE [LARGE SCALE GENOMIC DNA]</scope>
    <source>
        <strain evidence="2 3">NST_G2</strain>
    </source>
</reference>
<sequence length="217" mass="24061">MAVEALNHSVGSWMLSRHPNQRQWVKWVSPRVNATNITGVSSPGRTFYICETQVSRRFLVDTGAQLSVTPHTATGRRCPNPGLFPRAVNTSPISTFSTRSLSLDIGLQLVFSSVFVVADIPCPRPSVSESYIEKDLATCARFYLQCDRVGRPLLPHNDNPFWFVSRGTKTFRIQRGTREEGMSVDRLKAAVPNTPCGPLPSVPPPPHPLSSRPAYFI</sequence>
<evidence type="ECO:0000313" key="3">
    <source>
        <dbReference type="Proteomes" id="UP000275846"/>
    </source>
</evidence>
<protein>
    <submittedName>
        <fullName evidence="4">Peptidase A2 domain-containing protein</fullName>
    </submittedName>
</protein>
<evidence type="ECO:0000313" key="2">
    <source>
        <dbReference type="EMBL" id="VDL96227.1"/>
    </source>
</evidence>
<gene>
    <name evidence="2" type="ORF">SSLN_LOCUS9842</name>
</gene>
<evidence type="ECO:0000256" key="1">
    <source>
        <dbReference type="SAM" id="MobiDB-lite"/>
    </source>
</evidence>
<dbReference type="Proteomes" id="UP000275846">
    <property type="component" value="Unassembled WGS sequence"/>
</dbReference>
<proteinExistence type="predicted"/>